<dbReference type="Proteomes" id="UP000694036">
    <property type="component" value="Chromosome"/>
</dbReference>
<organism evidence="2 3">
    <name type="scientific">Saccharolobus shibatae</name>
    <dbReference type="NCBI Taxonomy" id="2286"/>
    <lineage>
        <taxon>Archaea</taxon>
        <taxon>Thermoproteota</taxon>
        <taxon>Thermoprotei</taxon>
        <taxon>Sulfolobales</taxon>
        <taxon>Sulfolobaceae</taxon>
        <taxon>Saccharolobus</taxon>
    </lineage>
</organism>
<name>A0A8F5C1K8_9CREN</name>
<protein>
    <submittedName>
        <fullName evidence="2">Uncharacterized protein</fullName>
    </submittedName>
</protein>
<reference evidence="2 3" key="1">
    <citation type="journal article" date="2021" name="Environ. Microbiol.">
        <title>New insights into the diversity and evolution of the archaeal mobilome from three complete genomes of Saccharolobus shibatae.</title>
        <authorList>
            <person name="Medvedeva S."/>
            <person name="Brandt D."/>
            <person name="Cvirkaite-Krupovic V."/>
            <person name="Liu Y."/>
            <person name="Severinov K."/>
            <person name="Ishino S."/>
            <person name="Ishino Y."/>
            <person name="Prangishvili D."/>
            <person name="Kalinowski J."/>
            <person name="Krupovic M."/>
        </authorList>
    </citation>
    <scope>NUCLEOTIDE SEQUENCE [LARGE SCALE GENOMIC DNA]</scope>
    <source>
        <strain evidence="2 3">S38A</strain>
    </source>
</reference>
<keyword evidence="1" id="KW-0812">Transmembrane</keyword>
<evidence type="ECO:0000256" key="1">
    <source>
        <dbReference type="SAM" id="Phobius"/>
    </source>
</evidence>
<evidence type="ECO:0000313" key="2">
    <source>
        <dbReference type="EMBL" id="QXJ35316.1"/>
    </source>
</evidence>
<keyword evidence="3" id="KW-1185">Reference proteome</keyword>
<accession>A0A8F5C1K8</accession>
<dbReference type="AlphaFoldDB" id="A0A8F5C1K8"/>
<dbReference type="EMBL" id="CP077713">
    <property type="protein sequence ID" value="QXJ35316.1"/>
    <property type="molecule type" value="Genomic_DNA"/>
</dbReference>
<keyword evidence="1" id="KW-1133">Transmembrane helix</keyword>
<evidence type="ECO:0000313" key="3">
    <source>
        <dbReference type="Proteomes" id="UP000694036"/>
    </source>
</evidence>
<keyword evidence="1" id="KW-0472">Membrane</keyword>
<sequence>MRFSVPFEPLIFIISGTVIAMVIVAVKAFLINILYKESLTVYSE</sequence>
<feature type="transmembrane region" description="Helical" evidence="1">
    <location>
        <begin position="12"/>
        <end position="35"/>
    </location>
</feature>
<proteinExistence type="predicted"/>
<gene>
    <name evidence="2" type="ORF">J5U22_01863</name>
</gene>